<dbReference type="OrthoDB" id="8613885at2"/>
<protein>
    <recommendedName>
        <fullName evidence="1">Winged helix-turn-helix domain-containing protein</fullName>
    </recommendedName>
</protein>
<dbReference type="Pfam" id="PF14090">
    <property type="entry name" value="HTH_39"/>
    <property type="match status" value="1"/>
</dbReference>
<dbReference type="STRING" id="1547445.LO80_03375"/>
<dbReference type="EMBL" id="CP009574">
    <property type="protein sequence ID" value="AIT09102.1"/>
    <property type="molecule type" value="Genomic_DNA"/>
</dbReference>
<name>A0A097ENF8_9GAMM</name>
<evidence type="ECO:0000259" key="1">
    <source>
        <dbReference type="Pfam" id="PF14090"/>
    </source>
</evidence>
<sequence>MSQEKQILEHLKSGKELTPLEALLEYGCMRLGARIYDLRVKGHEIVNVSKDVKYATYKMVGV</sequence>
<dbReference type="AlphaFoldDB" id="A0A097ENF8"/>
<feature type="domain" description="Winged helix-turn-helix" evidence="1">
    <location>
        <begin position="2"/>
        <end position="50"/>
    </location>
</feature>
<organism evidence="2 3">
    <name type="scientific">Candidatus Francisella endociliophora</name>
    <dbReference type="NCBI Taxonomy" id="653937"/>
    <lineage>
        <taxon>Bacteria</taxon>
        <taxon>Pseudomonadati</taxon>
        <taxon>Pseudomonadota</taxon>
        <taxon>Gammaproteobacteria</taxon>
        <taxon>Thiotrichales</taxon>
        <taxon>Francisellaceae</taxon>
        <taxon>Francisella</taxon>
    </lineage>
</organism>
<keyword evidence="3" id="KW-1185">Reference proteome</keyword>
<evidence type="ECO:0000313" key="2">
    <source>
        <dbReference type="EMBL" id="AIT09102.1"/>
    </source>
</evidence>
<dbReference type="HOGENOM" id="CLU_178240_1_1_6"/>
<dbReference type="InterPro" id="IPR055245">
    <property type="entry name" value="HTH_proteobacteria"/>
</dbReference>
<dbReference type="Proteomes" id="UP000029672">
    <property type="component" value="Chromosome"/>
</dbReference>
<proteinExistence type="predicted"/>
<dbReference type="KEGG" id="frf:LO80_03375"/>
<dbReference type="RefSeq" id="WP_040008553.1">
    <property type="nucleotide sequence ID" value="NZ_CP009574.1"/>
</dbReference>
<accession>A0A097ENF8</accession>
<reference evidence="2 3" key="1">
    <citation type="submission" date="2014-10" db="EMBL/GenBank/DDBJ databases">
        <title>Whole genome sequence of Francisella endociliophora strain FSC1006, isolated from a laboratory culture of the marine ciliate Euplotes raikovi.</title>
        <authorList>
            <person name="Granberg M."/>
            <person name="Backman S."/>
            <person name="Lundmark E."/>
            <person name="Nilsson E."/>
            <person name="Karlsson E."/>
            <person name="Thelaus J."/>
            <person name="Ohrman C."/>
            <person name="Larkeryd A."/>
            <person name="Stenberg P."/>
        </authorList>
    </citation>
    <scope>NUCLEOTIDE SEQUENCE [LARGE SCALE GENOMIC DNA]</scope>
    <source>
        <strain evidence="2 3">FSC1006</strain>
    </source>
</reference>
<evidence type="ECO:0000313" key="3">
    <source>
        <dbReference type="Proteomes" id="UP000029672"/>
    </source>
</evidence>
<gene>
    <name evidence="2" type="ORF">LO80_03375</name>
</gene>